<dbReference type="AlphaFoldDB" id="A0A419DE88"/>
<sequence length="196" mass="22019">MDIKASDVANLRKMTGAPMMDCKKALEESGGDSEKAIECLRKKGAATAAKRADREAKEGIIATYVHGDKIGVLVEVNSETDFVARSDDFKAFARDAAMHIAAANPEYLNPEDVPKEVLDKEKEIETEKLKKEGKPENILEKIWEGKKEKFYAENCLLKQNFVKNPDITIEELLSELIGKIGEKIEIRRFCRFELGK</sequence>
<keyword evidence="5" id="KW-0963">Cytoplasm</keyword>
<dbReference type="InterPro" id="IPR001816">
    <property type="entry name" value="Transl_elong_EFTs/EF1B"/>
</dbReference>
<protein>
    <recommendedName>
        <fullName evidence="2 5">Elongation factor Ts</fullName>
        <shortName evidence="5">EF-Ts</shortName>
    </recommendedName>
</protein>
<evidence type="ECO:0000313" key="10">
    <source>
        <dbReference type="Proteomes" id="UP000285655"/>
    </source>
</evidence>
<name>A0A419DE88_9BACT</name>
<keyword evidence="4 5" id="KW-0648">Protein biosynthesis</keyword>
<comment type="subcellular location">
    <subcellularLocation>
        <location evidence="5 7">Cytoplasm</location>
    </subcellularLocation>
</comment>
<dbReference type="NCBIfam" id="TIGR00116">
    <property type="entry name" value="tsf"/>
    <property type="match status" value="1"/>
</dbReference>
<dbReference type="InterPro" id="IPR014039">
    <property type="entry name" value="Transl_elong_EFTs/EF1B_dimer"/>
</dbReference>
<evidence type="ECO:0000256" key="1">
    <source>
        <dbReference type="ARBA" id="ARBA00005532"/>
    </source>
</evidence>
<evidence type="ECO:0000256" key="4">
    <source>
        <dbReference type="ARBA" id="ARBA00022917"/>
    </source>
</evidence>
<gene>
    <name evidence="5 9" type="primary">tsf</name>
    <name evidence="9" type="ORF">C4544_02925</name>
</gene>
<dbReference type="FunFam" id="1.10.8.10:FF:000001">
    <property type="entry name" value="Elongation factor Ts"/>
    <property type="match status" value="1"/>
</dbReference>
<dbReference type="SUPFAM" id="SSF46934">
    <property type="entry name" value="UBA-like"/>
    <property type="match status" value="1"/>
</dbReference>
<dbReference type="SUPFAM" id="SSF54713">
    <property type="entry name" value="Elongation factor Ts (EF-Ts), dimerisation domain"/>
    <property type="match status" value="1"/>
</dbReference>
<feature type="domain" description="Translation elongation factor EFTs/EF1B dimerisation" evidence="8">
    <location>
        <begin position="50"/>
        <end position="196"/>
    </location>
</feature>
<dbReference type="InterPro" id="IPR036402">
    <property type="entry name" value="EF-Ts_dimer_sf"/>
</dbReference>
<evidence type="ECO:0000256" key="3">
    <source>
        <dbReference type="ARBA" id="ARBA00022768"/>
    </source>
</evidence>
<keyword evidence="3 5" id="KW-0251">Elongation factor</keyword>
<dbReference type="Pfam" id="PF00889">
    <property type="entry name" value="EF_TS"/>
    <property type="match status" value="1"/>
</dbReference>
<dbReference type="EMBL" id="QZJW01000019">
    <property type="protein sequence ID" value="RJO61443.1"/>
    <property type="molecule type" value="Genomic_DNA"/>
</dbReference>
<dbReference type="Gene3D" id="3.30.479.20">
    <property type="entry name" value="Elongation factor Ts, dimerisation domain"/>
    <property type="match status" value="1"/>
</dbReference>
<accession>A0A419DE88</accession>
<dbReference type="PANTHER" id="PTHR11741">
    <property type="entry name" value="ELONGATION FACTOR TS"/>
    <property type="match status" value="1"/>
</dbReference>
<comment type="caution">
    <text evidence="9">The sequence shown here is derived from an EMBL/GenBank/DDBJ whole genome shotgun (WGS) entry which is preliminary data.</text>
</comment>
<evidence type="ECO:0000313" key="9">
    <source>
        <dbReference type="EMBL" id="RJO61443.1"/>
    </source>
</evidence>
<feature type="region of interest" description="Involved in Mg(2+) ion dislocation from EF-Tu" evidence="5">
    <location>
        <begin position="80"/>
        <end position="83"/>
    </location>
</feature>
<dbReference type="Proteomes" id="UP000285655">
    <property type="component" value="Unassembled WGS sequence"/>
</dbReference>
<comment type="similarity">
    <text evidence="1 5 6">Belongs to the EF-Ts family.</text>
</comment>
<dbReference type="CDD" id="cd14275">
    <property type="entry name" value="UBA_EF-Ts"/>
    <property type="match status" value="1"/>
</dbReference>
<proteinExistence type="inferred from homology"/>
<dbReference type="GO" id="GO:0005737">
    <property type="term" value="C:cytoplasm"/>
    <property type="evidence" value="ECO:0007669"/>
    <property type="project" value="UniProtKB-SubCell"/>
</dbReference>
<comment type="function">
    <text evidence="5 6">Associates with the EF-Tu.GDP complex and induces the exchange of GDP to GTP. It remains bound to the aminoacyl-tRNA.EF-Tu.GTP complex up to the GTP hydrolysis stage on the ribosome.</text>
</comment>
<dbReference type="InterPro" id="IPR018101">
    <property type="entry name" value="Transl_elong_Ts_CS"/>
</dbReference>
<evidence type="ECO:0000256" key="2">
    <source>
        <dbReference type="ARBA" id="ARBA00016956"/>
    </source>
</evidence>
<evidence type="ECO:0000256" key="5">
    <source>
        <dbReference type="HAMAP-Rule" id="MF_00050"/>
    </source>
</evidence>
<dbReference type="GO" id="GO:0003746">
    <property type="term" value="F:translation elongation factor activity"/>
    <property type="evidence" value="ECO:0007669"/>
    <property type="project" value="UniProtKB-UniRule"/>
</dbReference>
<evidence type="ECO:0000256" key="6">
    <source>
        <dbReference type="RuleBase" id="RU000642"/>
    </source>
</evidence>
<dbReference type="PANTHER" id="PTHR11741:SF0">
    <property type="entry name" value="ELONGATION FACTOR TS, MITOCHONDRIAL"/>
    <property type="match status" value="1"/>
</dbReference>
<dbReference type="PROSITE" id="PS01127">
    <property type="entry name" value="EF_TS_2"/>
    <property type="match status" value="1"/>
</dbReference>
<evidence type="ECO:0000259" key="8">
    <source>
        <dbReference type="Pfam" id="PF00889"/>
    </source>
</evidence>
<organism evidence="9 10">
    <name type="scientific">candidate division WS5 bacterium</name>
    <dbReference type="NCBI Taxonomy" id="2093353"/>
    <lineage>
        <taxon>Bacteria</taxon>
        <taxon>candidate division WS5</taxon>
    </lineage>
</organism>
<reference evidence="9 10" key="1">
    <citation type="journal article" date="2017" name="ISME J.">
        <title>Energy and carbon metabolisms in a deep terrestrial subsurface fluid microbial community.</title>
        <authorList>
            <person name="Momper L."/>
            <person name="Jungbluth S.P."/>
            <person name="Lee M.D."/>
            <person name="Amend J.P."/>
        </authorList>
    </citation>
    <scope>NUCLEOTIDE SEQUENCE [LARGE SCALE GENOMIC DNA]</scope>
    <source>
        <strain evidence="9">SURF_29</strain>
    </source>
</reference>
<dbReference type="Gene3D" id="1.10.286.20">
    <property type="match status" value="1"/>
</dbReference>
<dbReference type="HAMAP" id="MF_00050">
    <property type="entry name" value="EF_Ts"/>
    <property type="match status" value="1"/>
</dbReference>
<dbReference type="InterPro" id="IPR009060">
    <property type="entry name" value="UBA-like_sf"/>
</dbReference>
<dbReference type="Gene3D" id="1.10.8.10">
    <property type="entry name" value="DNA helicase RuvA subunit, C-terminal domain"/>
    <property type="match status" value="1"/>
</dbReference>
<evidence type="ECO:0000256" key="7">
    <source>
        <dbReference type="RuleBase" id="RU000643"/>
    </source>
</evidence>
<dbReference type="FunFam" id="1.10.286.20:FF:000001">
    <property type="entry name" value="Elongation factor Ts"/>
    <property type="match status" value="1"/>
</dbReference>